<evidence type="ECO:0000313" key="9">
    <source>
        <dbReference type="Proteomes" id="UP000193450"/>
    </source>
</evidence>
<dbReference type="InterPro" id="IPR023081">
    <property type="entry name" value="Cell_div_FtsB"/>
</dbReference>
<evidence type="ECO:0000256" key="4">
    <source>
        <dbReference type="ARBA" id="ARBA00022989"/>
    </source>
</evidence>
<dbReference type="EMBL" id="CP019343">
    <property type="protein sequence ID" value="ARN72751.1"/>
    <property type="molecule type" value="Genomic_DNA"/>
</dbReference>
<dbReference type="GO" id="GO:0032153">
    <property type="term" value="C:cell division site"/>
    <property type="evidence" value="ECO:0007669"/>
    <property type="project" value="UniProtKB-UniRule"/>
</dbReference>
<evidence type="ECO:0000256" key="6">
    <source>
        <dbReference type="ARBA" id="ARBA00023306"/>
    </source>
</evidence>
<keyword evidence="4 7" id="KW-1133">Transmembrane helix</keyword>
<feature type="topological domain" description="Periplasmic" evidence="7">
    <location>
        <begin position="22"/>
        <end position="95"/>
    </location>
</feature>
<gene>
    <name evidence="7" type="primary">ftsB</name>
    <name evidence="8" type="ORF">BST96_00655</name>
</gene>
<comment type="subcellular location">
    <subcellularLocation>
        <location evidence="7">Cell inner membrane</location>
        <topology evidence="7">Single-pass type II membrane protein</topology>
    </subcellularLocation>
    <text evidence="7">Localizes to the division septum.</text>
</comment>
<proteinExistence type="inferred from homology"/>
<dbReference type="GO" id="GO:0043093">
    <property type="term" value="P:FtsZ-dependent cytokinesis"/>
    <property type="evidence" value="ECO:0007669"/>
    <property type="project" value="UniProtKB-UniRule"/>
</dbReference>
<comment type="subunit">
    <text evidence="7">Part of a complex composed of FtsB, FtsL and FtsQ.</text>
</comment>
<dbReference type="GO" id="GO:0030428">
    <property type="term" value="C:cell septum"/>
    <property type="evidence" value="ECO:0007669"/>
    <property type="project" value="TreeGrafter"/>
</dbReference>
<keyword evidence="6 7" id="KW-0131">Cell cycle</keyword>
<keyword evidence="7" id="KW-0997">Cell inner membrane</keyword>
<dbReference type="Pfam" id="PF04977">
    <property type="entry name" value="DivIC"/>
    <property type="match status" value="1"/>
</dbReference>
<dbReference type="STRING" id="716816.BST96_00655"/>
<dbReference type="PANTHER" id="PTHR37485">
    <property type="entry name" value="CELL DIVISION PROTEIN FTSB"/>
    <property type="match status" value="1"/>
</dbReference>
<dbReference type="PANTHER" id="PTHR37485:SF1">
    <property type="entry name" value="CELL DIVISION PROTEIN FTSB"/>
    <property type="match status" value="1"/>
</dbReference>
<dbReference type="NCBIfam" id="NF002058">
    <property type="entry name" value="PRK00888.1"/>
    <property type="match status" value="1"/>
</dbReference>
<accession>A0A1X9N655</accession>
<sequence>MRWILTLLVVILIGLQYRLWFGQGSWEQIVSLERELEQQHLVNQRLRDRNQVLENEVRDLKNGLESVEERARSELGLIKEGETFYLLIDKEKKRP</sequence>
<feature type="topological domain" description="Cytoplasmic" evidence="7">
    <location>
        <begin position="1"/>
        <end position="3"/>
    </location>
</feature>
<evidence type="ECO:0000256" key="7">
    <source>
        <dbReference type="HAMAP-Rule" id="MF_00599"/>
    </source>
</evidence>
<feature type="coiled-coil region" evidence="7">
    <location>
        <begin position="29"/>
        <end position="70"/>
    </location>
</feature>
<evidence type="ECO:0000313" key="8">
    <source>
        <dbReference type="EMBL" id="ARN72751.1"/>
    </source>
</evidence>
<keyword evidence="3 7" id="KW-0812">Transmembrane</keyword>
<keyword evidence="5 7" id="KW-0472">Membrane</keyword>
<evidence type="ECO:0000256" key="3">
    <source>
        <dbReference type="ARBA" id="ARBA00022692"/>
    </source>
</evidence>
<dbReference type="RefSeq" id="WP_085756839.1">
    <property type="nucleotide sequence ID" value="NZ_CP019343.1"/>
</dbReference>
<evidence type="ECO:0000256" key="2">
    <source>
        <dbReference type="ARBA" id="ARBA00022618"/>
    </source>
</evidence>
<dbReference type="InterPro" id="IPR007060">
    <property type="entry name" value="FtsL/DivIC"/>
</dbReference>
<evidence type="ECO:0000256" key="1">
    <source>
        <dbReference type="ARBA" id="ARBA00022475"/>
    </source>
</evidence>
<dbReference type="Proteomes" id="UP000193450">
    <property type="component" value="Chromosome"/>
</dbReference>
<dbReference type="AlphaFoldDB" id="A0A1X9N655"/>
<keyword evidence="1 7" id="KW-1003">Cell membrane</keyword>
<keyword evidence="2 7" id="KW-0132">Cell division</keyword>
<keyword evidence="7" id="KW-0175">Coiled coil</keyword>
<protein>
    <recommendedName>
        <fullName evidence="7">Cell division protein FtsB</fullName>
    </recommendedName>
</protein>
<dbReference type="GO" id="GO:0005886">
    <property type="term" value="C:plasma membrane"/>
    <property type="evidence" value="ECO:0007669"/>
    <property type="project" value="UniProtKB-SubCell"/>
</dbReference>
<reference evidence="8 9" key="1">
    <citation type="submission" date="2016-11" db="EMBL/GenBank/DDBJ databases">
        <title>Trade-off between light-utilization and light-protection in marine flavobacteria.</title>
        <authorList>
            <person name="Kumagai Y."/>
        </authorList>
    </citation>
    <scope>NUCLEOTIDE SEQUENCE [LARGE SCALE GENOMIC DNA]</scope>
    <source>
        <strain evidence="8 9">NBRC 107125</strain>
    </source>
</reference>
<comment type="function">
    <text evidence="7">Essential cell division protein. May link together the upstream cell division proteins, which are predominantly cytoplasmic, with the downstream cell division proteins, which are predominantly periplasmic.</text>
</comment>
<dbReference type="HAMAP" id="MF_00599">
    <property type="entry name" value="FtsB"/>
    <property type="match status" value="1"/>
</dbReference>
<dbReference type="OrthoDB" id="7061211at2"/>
<dbReference type="KEGG" id="osg:BST96_00655"/>
<comment type="similarity">
    <text evidence="7">Belongs to the FtsB family.</text>
</comment>
<organism evidence="8 9">
    <name type="scientific">Oceanicoccus sagamiensis</name>
    <dbReference type="NCBI Taxonomy" id="716816"/>
    <lineage>
        <taxon>Bacteria</taxon>
        <taxon>Pseudomonadati</taxon>
        <taxon>Pseudomonadota</taxon>
        <taxon>Gammaproteobacteria</taxon>
        <taxon>Cellvibrionales</taxon>
        <taxon>Spongiibacteraceae</taxon>
        <taxon>Oceanicoccus</taxon>
    </lineage>
</organism>
<name>A0A1X9N655_9GAMM</name>
<evidence type="ECO:0000256" key="5">
    <source>
        <dbReference type="ARBA" id="ARBA00023136"/>
    </source>
</evidence>
<keyword evidence="9" id="KW-1185">Reference proteome</keyword>